<evidence type="ECO:0000313" key="4">
    <source>
        <dbReference type="WBParaSite" id="SCUD_0000670001-mRNA-1"/>
    </source>
</evidence>
<dbReference type="STRING" id="6186.A0A183JVF5"/>
<keyword evidence="3" id="KW-1185">Reference proteome</keyword>
<accession>A0A183JVF5</accession>
<dbReference type="Proteomes" id="UP000279833">
    <property type="component" value="Unassembled WGS sequence"/>
</dbReference>
<evidence type="ECO:0000256" key="1">
    <source>
        <dbReference type="SAM" id="MobiDB-lite"/>
    </source>
</evidence>
<reference evidence="4" key="1">
    <citation type="submission" date="2016-06" db="UniProtKB">
        <authorList>
            <consortium name="WormBaseParasite"/>
        </authorList>
    </citation>
    <scope>IDENTIFICATION</scope>
</reference>
<dbReference type="PANTHER" id="PTHR33327">
    <property type="entry name" value="ENDONUCLEASE"/>
    <property type="match status" value="1"/>
</dbReference>
<sequence length="86" mass="9629">MRQLAEPYKVDDAFLKEIWLQHLPTVVRQILSASSHPLDLKSLAGMADKILEVTPCTTTYVRTISETSDDKQTPTKVSLTDELGEL</sequence>
<reference evidence="2 3" key="2">
    <citation type="submission" date="2018-11" db="EMBL/GenBank/DDBJ databases">
        <authorList>
            <consortium name="Pathogen Informatics"/>
        </authorList>
    </citation>
    <scope>NUCLEOTIDE SEQUENCE [LARGE SCALE GENOMIC DNA]</scope>
    <source>
        <strain evidence="2">Dakar</strain>
        <strain evidence="3">Dakar, Senegal</strain>
    </source>
</reference>
<proteinExistence type="predicted"/>
<protein>
    <submittedName>
        <fullName evidence="4">Integrase</fullName>
    </submittedName>
</protein>
<dbReference type="PANTHER" id="PTHR33327:SF3">
    <property type="entry name" value="RNA-DIRECTED DNA POLYMERASE"/>
    <property type="match status" value="1"/>
</dbReference>
<feature type="region of interest" description="Disordered" evidence="1">
    <location>
        <begin position="66"/>
        <end position="86"/>
    </location>
</feature>
<dbReference type="AlphaFoldDB" id="A0A183JVF5"/>
<gene>
    <name evidence="2" type="ORF">SCUD_LOCUS6701</name>
</gene>
<organism evidence="4">
    <name type="scientific">Schistosoma curassoni</name>
    <dbReference type="NCBI Taxonomy" id="6186"/>
    <lineage>
        <taxon>Eukaryota</taxon>
        <taxon>Metazoa</taxon>
        <taxon>Spiralia</taxon>
        <taxon>Lophotrochozoa</taxon>
        <taxon>Platyhelminthes</taxon>
        <taxon>Trematoda</taxon>
        <taxon>Digenea</taxon>
        <taxon>Strigeidida</taxon>
        <taxon>Schistosomatoidea</taxon>
        <taxon>Schistosomatidae</taxon>
        <taxon>Schistosoma</taxon>
    </lineage>
</organism>
<dbReference type="WBParaSite" id="SCUD_0000670001-mRNA-1">
    <property type="protein sequence ID" value="SCUD_0000670001-mRNA-1"/>
    <property type="gene ID" value="SCUD_0000670001"/>
</dbReference>
<evidence type="ECO:0000313" key="2">
    <source>
        <dbReference type="EMBL" id="VDP06615.1"/>
    </source>
</evidence>
<dbReference type="EMBL" id="UZAK01016306">
    <property type="protein sequence ID" value="VDP06615.1"/>
    <property type="molecule type" value="Genomic_DNA"/>
</dbReference>
<evidence type="ECO:0000313" key="3">
    <source>
        <dbReference type="Proteomes" id="UP000279833"/>
    </source>
</evidence>
<name>A0A183JVF5_9TREM</name>